<dbReference type="Gene3D" id="3.20.20.140">
    <property type="entry name" value="Metal-dependent hydrolases"/>
    <property type="match status" value="1"/>
</dbReference>
<dbReference type="CDD" id="cd07437">
    <property type="entry name" value="PHP_HisPPase_Ycdx_like"/>
    <property type="match status" value="1"/>
</dbReference>
<dbReference type="Pfam" id="PF02811">
    <property type="entry name" value="PHP"/>
    <property type="match status" value="1"/>
</dbReference>
<gene>
    <name evidence="2" type="ORF">QJS64_05925</name>
</gene>
<feature type="domain" description="Polymerase/histidinol phosphatase N-terminal" evidence="1">
    <location>
        <begin position="5"/>
        <end position="79"/>
    </location>
</feature>
<proteinExistence type="predicted"/>
<dbReference type="InterPro" id="IPR050243">
    <property type="entry name" value="PHP_phosphatase"/>
</dbReference>
<organism evidence="2 3">
    <name type="scientific">Paraclostridium bifermentans</name>
    <name type="common">Clostridium bifermentans</name>
    <dbReference type="NCBI Taxonomy" id="1490"/>
    <lineage>
        <taxon>Bacteria</taxon>
        <taxon>Bacillati</taxon>
        <taxon>Bacillota</taxon>
        <taxon>Clostridia</taxon>
        <taxon>Peptostreptococcales</taxon>
        <taxon>Peptostreptococcaceae</taxon>
        <taxon>Paraclostridium</taxon>
    </lineage>
</organism>
<dbReference type="SMART" id="SM00481">
    <property type="entry name" value="POLIIIAc"/>
    <property type="match status" value="1"/>
</dbReference>
<evidence type="ECO:0000259" key="1">
    <source>
        <dbReference type="SMART" id="SM00481"/>
    </source>
</evidence>
<sequence>MNAIIDLHCHTIASGHAYSTLKENIDEAKLKGLKYVGVSDHAPNMPGSTHPFYFGNLGVIKEEINGVKVLKGIEANIMDFDGNIDIPKDVIGKLDYVIASFHPPCINPGNIHENTKAILNVMENEEVKIIGHLDDSRYLVDYEKVVLKAKETNTLLEINNSSLRTNSFRVGAIANAKVLLNLCKKHDVKVLLGSDAHIYYQVGNFENCIKILEEVNFPGNLVVNFNEEYIKEYFLESKNN</sequence>
<dbReference type="SUPFAM" id="SSF89550">
    <property type="entry name" value="PHP domain-like"/>
    <property type="match status" value="1"/>
</dbReference>
<name>A0ABY8R516_PARBF</name>
<dbReference type="InterPro" id="IPR004013">
    <property type="entry name" value="PHP_dom"/>
</dbReference>
<dbReference type="PANTHER" id="PTHR36928">
    <property type="entry name" value="PHOSPHATASE YCDX-RELATED"/>
    <property type="match status" value="1"/>
</dbReference>
<dbReference type="NCBIfam" id="NF006702">
    <property type="entry name" value="PRK09248.1"/>
    <property type="match status" value="1"/>
</dbReference>
<keyword evidence="3" id="KW-1185">Reference proteome</keyword>
<dbReference type="PANTHER" id="PTHR36928:SF1">
    <property type="entry name" value="PHOSPHATASE YCDX-RELATED"/>
    <property type="match status" value="1"/>
</dbReference>
<dbReference type="EMBL" id="CP124685">
    <property type="protein sequence ID" value="WGX76646.1"/>
    <property type="molecule type" value="Genomic_DNA"/>
</dbReference>
<reference evidence="2 3" key="1">
    <citation type="submission" date="2023-04" db="EMBL/GenBank/DDBJ databases">
        <title>Bacteria Genome Submission.</title>
        <authorList>
            <person name="Isaac P."/>
        </authorList>
    </citation>
    <scope>NUCLEOTIDE SEQUENCE [LARGE SCALE GENOMIC DNA]</scope>
    <source>
        <strain evidence="2 3">SampleS7P1</strain>
    </source>
</reference>
<protein>
    <submittedName>
        <fullName evidence="2">Phosphatase</fullName>
    </submittedName>
</protein>
<evidence type="ECO:0000313" key="2">
    <source>
        <dbReference type="EMBL" id="WGX76646.1"/>
    </source>
</evidence>
<evidence type="ECO:0000313" key="3">
    <source>
        <dbReference type="Proteomes" id="UP001239169"/>
    </source>
</evidence>
<dbReference type="InterPro" id="IPR003141">
    <property type="entry name" value="Pol/His_phosphatase_N"/>
</dbReference>
<dbReference type="Proteomes" id="UP001239169">
    <property type="component" value="Chromosome"/>
</dbReference>
<accession>A0ABY8R516</accession>
<dbReference type="InterPro" id="IPR016195">
    <property type="entry name" value="Pol/histidinol_Pase-like"/>
</dbReference>